<dbReference type="InterPro" id="IPR008984">
    <property type="entry name" value="SMAD_FHA_dom_sf"/>
</dbReference>
<dbReference type="InterPro" id="IPR000253">
    <property type="entry name" value="FHA_dom"/>
</dbReference>
<evidence type="ECO:0000313" key="5">
    <source>
        <dbReference type="Proteomes" id="UP000736335"/>
    </source>
</evidence>
<dbReference type="EMBL" id="WIUZ02000012">
    <property type="protein sequence ID" value="KAF9782468.1"/>
    <property type="molecule type" value="Genomic_DNA"/>
</dbReference>
<dbReference type="AlphaFoldDB" id="A0A9P6H9P2"/>
<feature type="domain" description="FHA" evidence="3">
    <location>
        <begin position="43"/>
        <end position="100"/>
    </location>
</feature>
<feature type="compositionally biased region" description="Pro residues" evidence="2">
    <location>
        <begin position="195"/>
        <end position="204"/>
    </location>
</feature>
<reference evidence="4" key="2">
    <citation type="submission" date="2020-11" db="EMBL/GenBank/DDBJ databases">
        <authorList>
            <consortium name="DOE Joint Genome Institute"/>
            <person name="Kuo A."/>
            <person name="Miyauchi S."/>
            <person name="Kiss E."/>
            <person name="Drula E."/>
            <person name="Kohler A."/>
            <person name="Sanchez-Garcia M."/>
            <person name="Andreopoulos B."/>
            <person name="Barry K.W."/>
            <person name="Bonito G."/>
            <person name="Buee M."/>
            <person name="Carver A."/>
            <person name="Chen C."/>
            <person name="Cichocki N."/>
            <person name="Clum A."/>
            <person name="Culley D."/>
            <person name="Crous P.W."/>
            <person name="Fauchery L."/>
            <person name="Girlanda M."/>
            <person name="Hayes R."/>
            <person name="Keri Z."/>
            <person name="Labutti K."/>
            <person name="Lipzen A."/>
            <person name="Lombard V."/>
            <person name="Magnuson J."/>
            <person name="Maillard F."/>
            <person name="Morin E."/>
            <person name="Murat C."/>
            <person name="Nolan M."/>
            <person name="Ohm R."/>
            <person name="Pangilinan J."/>
            <person name="Pereira M."/>
            <person name="Perotto S."/>
            <person name="Peter M."/>
            <person name="Riley R."/>
            <person name="Sitrit Y."/>
            <person name="Stielow B."/>
            <person name="Szollosi G."/>
            <person name="Zifcakova L."/>
            <person name="Stursova M."/>
            <person name="Spatafora J.W."/>
            <person name="Tedersoo L."/>
            <person name="Vaario L.-M."/>
            <person name="Yamada A."/>
            <person name="Yan M."/>
            <person name="Wang P."/>
            <person name="Xu J."/>
            <person name="Bruns T."/>
            <person name="Baldrian P."/>
            <person name="Vilgalys R."/>
            <person name="Henrissat B."/>
            <person name="Grigoriev I.V."/>
            <person name="Hibbett D."/>
            <person name="Nagy L.G."/>
            <person name="Martin F.M."/>
        </authorList>
    </citation>
    <scope>NUCLEOTIDE SEQUENCE</scope>
    <source>
        <strain evidence="4">UH-Tt-Lm1</strain>
    </source>
</reference>
<dbReference type="Proteomes" id="UP000736335">
    <property type="component" value="Unassembled WGS sequence"/>
</dbReference>
<dbReference type="CDD" id="cd00060">
    <property type="entry name" value="FHA"/>
    <property type="match status" value="1"/>
</dbReference>
<gene>
    <name evidence="4" type="ORF">BJ322DRAFT_1111329</name>
</gene>
<evidence type="ECO:0000259" key="3">
    <source>
        <dbReference type="PROSITE" id="PS50006"/>
    </source>
</evidence>
<evidence type="ECO:0000256" key="1">
    <source>
        <dbReference type="SAM" id="Coils"/>
    </source>
</evidence>
<feature type="region of interest" description="Disordered" evidence="2">
    <location>
        <begin position="154"/>
        <end position="209"/>
    </location>
</feature>
<feature type="region of interest" description="Disordered" evidence="2">
    <location>
        <begin position="228"/>
        <end position="256"/>
    </location>
</feature>
<protein>
    <recommendedName>
        <fullName evidence="3">FHA domain-containing protein</fullName>
    </recommendedName>
</protein>
<dbReference type="Pfam" id="PF00498">
    <property type="entry name" value="FHA"/>
    <property type="match status" value="1"/>
</dbReference>
<dbReference type="Gene3D" id="2.60.200.20">
    <property type="match status" value="1"/>
</dbReference>
<dbReference type="OrthoDB" id="4096268at2759"/>
<evidence type="ECO:0000256" key="2">
    <source>
        <dbReference type="SAM" id="MobiDB-lite"/>
    </source>
</evidence>
<name>A0A9P6H9P2_9AGAM</name>
<feature type="compositionally biased region" description="Acidic residues" evidence="2">
    <location>
        <begin position="348"/>
        <end position="360"/>
    </location>
</feature>
<reference evidence="4" key="1">
    <citation type="journal article" date="2020" name="Nat. Commun.">
        <title>Large-scale genome sequencing of mycorrhizal fungi provides insights into the early evolution of symbiotic traits.</title>
        <authorList>
            <person name="Miyauchi S."/>
            <person name="Kiss E."/>
            <person name="Kuo A."/>
            <person name="Drula E."/>
            <person name="Kohler A."/>
            <person name="Sanchez-Garcia M."/>
            <person name="Morin E."/>
            <person name="Andreopoulos B."/>
            <person name="Barry K.W."/>
            <person name="Bonito G."/>
            <person name="Buee M."/>
            <person name="Carver A."/>
            <person name="Chen C."/>
            <person name="Cichocki N."/>
            <person name="Clum A."/>
            <person name="Culley D."/>
            <person name="Crous P.W."/>
            <person name="Fauchery L."/>
            <person name="Girlanda M."/>
            <person name="Hayes R.D."/>
            <person name="Keri Z."/>
            <person name="LaButti K."/>
            <person name="Lipzen A."/>
            <person name="Lombard V."/>
            <person name="Magnuson J."/>
            <person name="Maillard F."/>
            <person name="Murat C."/>
            <person name="Nolan M."/>
            <person name="Ohm R.A."/>
            <person name="Pangilinan J."/>
            <person name="Pereira M.F."/>
            <person name="Perotto S."/>
            <person name="Peter M."/>
            <person name="Pfister S."/>
            <person name="Riley R."/>
            <person name="Sitrit Y."/>
            <person name="Stielow J.B."/>
            <person name="Szollosi G."/>
            <person name="Zifcakova L."/>
            <person name="Stursova M."/>
            <person name="Spatafora J.W."/>
            <person name="Tedersoo L."/>
            <person name="Vaario L.M."/>
            <person name="Yamada A."/>
            <person name="Yan M."/>
            <person name="Wang P."/>
            <person name="Xu J."/>
            <person name="Bruns T."/>
            <person name="Baldrian P."/>
            <person name="Vilgalys R."/>
            <person name="Dunand C."/>
            <person name="Henrissat B."/>
            <person name="Grigoriev I.V."/>
            <person name="Hibbett D."/>
            <person name="Nagy L.G."/>
            <person name="Martin F.M."/>
        </authorList>
    </citation>
    <scope>NUCLEOTIDE SEQUENCE</scope>
    <source>
        <strain evidence="4">UH-Tt-Lm1</strain>
    </source>
</reference>
<keyword evidence="5" id="KW-1185">Reference proteome</keyword>
<sequence>MFPPVGSLAPCSHPQVTGLTLTVTTGEDISRVLRFDKVETPVINIGRMPSSRANELELDLDIDLAWFRCAVVSRKHAKICFADSGHVYLIDLSSHHGTHLLKVGHAIPVALAPEAPTPLADGDLVTFGKSVGKDADLVRPVTVRVNFLLHPADRSERSPPIHIQRSNSGRFGVLTDIDSSSSSSDSEVEEVDPPDVLPPTPYRPQIPSQSLSHGFGFIEQWFRTDTSHPQLQSRPSLHSQSQPQSKHEDPSSSASSIAREVINVDDYDDSLLVTPYRTTQIFTHHTDMSIPPSSAALMSPIPIDLEDTIDNIIVQPGLVGAWPPSPRSQIDHEEFVVSLMDHIDGGEVDMNLESDTEDPPDQQVPEVSKGNNTNPSADATGEIIDAPRSPEFLTDVVVDPSPGANAVAEPTAPATLKVLEEIKEDLDSIKENVRQVSSDVWELQKSQQNTSTSVWDINRRVDSLDLRIKAMESAHETNYEKLSSMLEKEASRVDEVLRKCEEEKEEAKKTCKTLMDEIQSLREQTDKHVSIEVEALKAAQKEALDAVRAMTQETQIACASHLNNLKRKRDELEDAERATKTAKFTRNQVATDVVKAASIFTAGVITTWSALAFS</sequence>
<feature type="compositionally biased region" description="Polar residues" evidence="2">
    <location>
        <begin position="228"/>
        <end position="244"/>
    </location>
</feature>
<feature type="coiled-coil region" evidence="1">
    <location>
        <begin position="486"/>
        <end position="582"/>
    </location>
</feature>
<evidence type="ECO:0000313" key="4">
    <source>
        <dbReference type="EMBL" id="KAF9782468.1"/>
    </source>
</evidence>
<comment type="caution">
    <text evidence="4">The sequence shown here is derived from an EMBL/GenBank/DDBJ whole genome shotgun (WGS) entry which is preliminary data.</text>
</comment>
<feature type="region of interest" description="Disordered" evidence="2">
    <location>
        <begin position="348"/>
        <end position="382"/>
    </location>
</feature>
<organism evidence="4 5">
    <name type="scientific">Thelephora terrestris</name>
    <dbReference type="NCBI Taxonomy" id="56493"/>
    <lineage>
        <taxon>Eukaryota</taxon>
        <taxon>Fungi</taxon>
        <taxon>Dikarya</taxon>
        <taxon>Basidiomycota</taxon>
        <taxon>Agaricomycotina</taxon>
        <taxon>Agaricomycetes</taxon>
        <taxon>Thelephorales</taxon>
        <taxon>Thelephoraceae</taxon>
        <taxon>Thelephora</taxon>
    </lineage>
</organism>
<dbReference type="PROSITE" id="PS50006">
    <property type="entry name" value="FHA_DOMAIN"/>
    <property type="match status" value="1"/>
</dbReference>
<dbReference type="SUPFAM" id="SSF49879">
    <property type="entry name" value="SMAD/FHA domain"/>
    <property type="match status" value="1"/>
</dbReference>
<accession>A0A9P6H9P2</accession>
<keyword evidence="1" id="KW-0175">Coiled coil</keyword>
<proteinExistence type="predicted"/>